<sequence>MMRPQQDEFAPYYDKYISLIGEDVLAVLAAQQQSFTDYIRRIPEAQADYAYAEGKWTVKQALGHIIDTERIMAYRALRVGRGDTTPLPGFEQDEYVALADLSQRSLASYADEFAAVRAANLFLFRSFDAATLTRRGTASEQPVSVRALLYIVAGHLEHHIRIFDERYFQ</sequence>
<dbReference type="InterPro" id="IPR034660">
    <property type="entry name" value="DinB/YfiT-like"/>
</dbReference>
<dbReference type="AlphaFoldDB" id="A0A2P8DCT9"/>
<proteinExistence type="predicted"/>
<accession>A0A2P8DCT9</accession>
<name>A0A2P8DCT9_9BACT</name>
<organism evidence="2 3">
    <name type="scientific">Taibaiella chishuiensis</name>
    <dbReference type="NCBI Taxonomy" id="1434707"/>
    <lineage>
        <taxon>Bacteria</taxon>
        <taxon>Pseudomonadati</taxon>
        <taxon>Bacteroidota</taxon>
        <taxon>Chitinophagia</taxon>
        <taxon>Chitinophagales</taxon>
        <taxon>Chitinophagaceae</taxon>
        <taxon>Taibaiella</taxon>
    </lineage>
</organism>
<gene>
    <name evidence="2" type="ORF">B0I18_1011151</name>
</gene>
<reference evidence="2 3" key="1">
    <citation type="submission" date="2018-03" db="EMBL/GenBank/DDBJ databases">
        <title>Genomic Encyclopedia of Type Strains, Phase III (KMG-III): the genomes of soil and plant-associated and newly described type strains.</title>
        <authorList>
            <person name="Whitman W."/>
        </authorList>
    </citation>
    <scope>NUCLEOTIDE SEQUENCE [LARGE SCALE GENOMIC DNA]</scope>
    <source>
        <strain evidence="2 3">CGMCC 1.12700</strain>
    </source>
</reference>
<dbReference type="InterPro" id="IPR024775">
    <property type="entry name" value="DinB-like"/>
</dbReference>
<evidence type="ECO:0000313" key="2">
    <source>
        <dbReference type="EMBL" id="PSK94987.1"/>
    </source>
</evidence>
<dbReference type="Pfam" id="PF12867">
    <property type="entry name" value="DinB_2"/>
    <property type="match status" value="1"/>
</dbReference>
<evidence type="ECO:0000259" key="1">
    <source>
        <dbReference type="Pfam" id="PF12867"/>
    </source>
</evidence>
<keyword evidence="3" id="KW-1185">Reference proteome</keyword>
<evidence type="ECO:0000313" key="3">
    <source>
        <dbReference type="Proteomes" id="UP000240572"/>
    </source>
</evidence>
<dbReference type="EMBL" id="PYGD01000001">
    <property type="protein sequence ID" value="PSK94987.1"/>
    <property type="molecule type" value="Genomic_DNA"/>
</dbReference>
<dbReference type="OrthoDB" id="9793216at2"/>
<dbReference type="Proteomes" id="UP000240572">
    <property type="component" value="Unassembled WGS sequence"/>
</dbReference>
<feature type="domain" description="DinB-like" evidence="1">
    <location>
        <begin position="29"/>
        <end position="161"/>
    </location>
</feature>
<comment type="caution">
    <text evidence="2">The sequence shown here is derived from an EMBL/GenBank/DDBJ whole genome shotgun (WGS) entry which is preliminary data.</text>
</comment>
<protein>
    <submittedName>
        <fullName evidence="2">DinB family protein</fullName>
    </submittedName>
</protein>
<dbReference type="Gene3D" id="1.20.120.450">
    <property type="entry name" value="dinb family like domain"/>
    <property type="match status" value="1"/>
</dbReference>
<dbReference type="SUPFAM" id="SSF109854">
    <property type="entry name" value="DinB/YfiT-like putative metalloenzymes"/>
    <property type="match status" value="1"/>
</dbReference>